<dbReference type="InterPro" id="IPR000792">
    <property type="entry name" value="Tscrpt_reg_LuxR_C"/>
</dbReference>
<proteinExistence type="predicted"/>
<comment type="caution">
    <text evidence="2">The sequence shown here is derived from an EMBL/GenBank/DDBJ whole genome shotgun (WGS) entry which is preliminary data.</text>
</comment>
<dbReference type="Proteomes" id="UP000070163">
    <property type="component" value="Unassembled WGS sequence"/>
</dbReference>
<dbReference type="InterPro" id="IPR036388">
    <property type="entry name" value="WH-like_DNA-bd_sf"/>
</dbReference>
<sequence length="242" mass="27188">MIEKFADLLEKAGIPYMVFGAYAVILRIPHRNTFDGDFVVERVDAENVKKFIDLVHESNIFDLDERAARDSLSGGGKFSVFSKRYGIHVFVWSKDVSKYREEESGLYVAIPELIIGEKLKLAKDGKADAEDKKDIVAFLTSSLVSLDEDKLREITDAYGVSDLLEKYRKRASSVKPGDVSGIENFSPPDVGATRVEQVARMWKNGKSYKEMANELGISQSTVGVYVGRARERGLIPKNERRK</sequence>
<feature type="domain" description="HTH luxR-type" evidence="1">
    <location>
        <begin position="197"/>
        <end position="230"/>
    </location>
</feature>
<name>A0A133UB67_9EURY</name>
<keyword evidence="3" id="KW-1185">Reference proteome</keyword>
<dbReference type="GO" id="GO:0003677">
    <property type="term" value="F:DNA binding"/>
    <property type="evidence" value="ECO:0007669"/>
    <property type="project" value="InterPro"/>
</dbReference>
<dbReference type="Gene3D" id="1.10.10.10">
    <property type="entry name" value="Winged helix-like DNA-binding domain superfamily/Winged helix DNA-binding domain"/>
    <property type="match status" value="1"/>
</dbReference>
<dbReference type="InterPro" id="IPR016032">
    <property type="entry name" value="Sig_transdc_resp-reg_C-effctor"/>
</dbReference>
<dbReference type="SUPFAM" id="SSF46894">
    <property type="entry name" value="C-terminal effector domain of the bipartite response regulators"/>
    <property type="match status" value="1"/>
</dbReference>
<evidence type="ECO:0000313" key="2">
    <source>
        <dbReference type="EMBL" id="KXA91429.1"/>
    </source>
</evidence>
<dbReference type="Gene3D" id="3.30.460.40">
    <property type="match status" value="1"/>
</dbReference>
<dbReference type="Pfam" id="PF00196">
    <property type="entry name" value="GerE"/>
    <property type="match status" value="1"/>
</dbReference>
<gene>
    <name evidence="2" type="ORF">AKJ57_01330</name>
</gene>
<evidence type="ECO:0000313" key="3">
    <source>
        <dbReference type="Proteomes" id="UP000070163"/>
    </source>
</evidence>
<dbReference type="SUPFAM" id="SSF81301">
    <property type="entry name" value="Nucleotidyltransferase"/>
    <property type="match status" value="1"/>
</dbReference>
<dbReference type="EMBL" id="LHXJ01000009">
    <property type="protein sequence ID" value="KXA91429.1"/>
    <property type="molecule type" value="Genomic_DNA"/>
</dbReference>
<dbReference type="InterPro" id="IPR043519">
    <property type="entry name" value="NT_sf"/>
</dbReference>
<evidence type="ECO:0000259" key="1">
    <source>
        <dbReference type="Pfam" id="PF00196"/>
    </source>
</evidence>
<organism evidence="2 3">
    <name type="scientific">candidate division MSBL1 archaeon SCGC-AAA259A05</name>
    <dbReference type="NCBI Taxonomy" id="1698259"/>
    <lineage>
        <taxon>Archaea</taxon>
        <taxon>Methanobacteriati</taxon>
        <taxon>Methanobacteriota</taxon>
        <taxon>candidate division MSBL1</taxon>
    </lineage>
</organism>
<reference evidence="2 3" key="1">
    <citation type="journal article" date="2016" name="Sci. Rep.">
        <title>Metabolic traits of an uncultured archaeal lineage -MSBL1- from brine pools of the Red Sea.</title>
        <authorList>
            <person name="Mwirichia R."/>
            <person name="Alam I."/>
            <person name="Rashid M."/>
            <person name="Vinu M."/>
            <person name="Ba-Alawi W."/>
            <person name="Anthony Kamau A."/>
            <person name="Kamanda Ngugi D."/>
            <person name="Goker M."/>
            <person name="Klenk H.P."/>
            <person name="Bajic V."/>
            <person name="Stingl U."/>
        </authorList>
    </citation>
    <scope>NUCLEOTIDE SEQUENCE [LARGE SCALE GENOMIC DNA]</scope>
    <source>
        <strain evidence="2">SCGC-AAA259A05</strain>
    </source>
</reference>
<dbReference type="GO" id="GO:0006355">
    <property type="term" value="P:regulation of DNA-templated transcription"/>
    <property type="evidence" value="ECO:0007669"/>
    <property type="project" value="InterPro"/>
</dbReference>
<protein>
    <recommendedName>
        <fullName evidence="1">HTH luxR-type domain-containing protein</fullName>
    </recommendedName>
</protein>
<dbReference type="AlphaFoldDB" id="A0A133UB67"/>
<accession>A0A133UB67</accession>